<dbReference type="Pfam" id="PF12802">
    <property type="entry name" value="MarR_2"/>
    <property type="match status" value="1"/>
</dbReference>
<comment type="caution">
    <text evidence="2">The sequence shown here is derived from an EMBL/GenBank/DDBJ whole genome shotgun (WGS) entry which is preliminary data.</text>
</comment>
<evidence type="ECO:0000313" key="3">
    <source>
        <dbReference type="Proteomes" id="UP001297272"/>
    </source>
</evidence>
<protein>
    <submittedName>
        <fullName evidence="2">Winged helix-turn-helix transcriptional regulator</fullName>
    </submittedName>
</protein>
<dbReference type="Proteomes" id="UP001297272">
    <property type="component" value="Unassembled WGS sequence"/>
</dbReference>
<dbReference type="SUPFAM" id="SSF46785">
    <property type="entry name" value="Winged helix' DNA-binding domain"/>
    <property type="match status" value="1"/>
</dbReference>
<accession>A0ABS5RX36</accession>
<dbReference type="SMART" id="SM00347">
    <property type="entry name" value="HTH_MARR"/>
    <property type="match status" value="1"/>
</dbReference>
<dbReference type="InterPro" id="IPR000835">
    <property type="entry name" value="HTH_MarR-typ"/>
</dbReference>
<dbReference type="PROSITE" id="PS50995">
    <property type="entry name" value="HTH_MARR_2"/>
    <property type="match status" value="1"/>
</dbReference>
<evidence type="ECO:0000259" key="1">
    <source>
        <dbReference type="PROSITE" id="PS50995"/>
    </source>
</evidence>
<reference evidence="2 3" key="1">
    <citation type="submission" date="2021-03" db="EMBL/GenBank/DDBJ databases">
        <title>Tianweitania aestuarii sp. nov., isolated from a tidal flat.</title>
        <authorList>
            <person name="Park S."/>
            <person name="Yoon J.-H."/>
        </authorList>
    </citation>
    <scope>NUCLEOTIDE SEQUENCE [LARGE SCALE GENOMIC DNA]</scope>
    <source>
        <strain evidence="2 3">BSSL-BM11</strain>
    </source>
</reference>
<proteinExistence type="predicted"/>
<keyword evidence="3" id="KW-1185">Reference proteome</keyword>
<dbReference type="PRINTS" id="PR00598">
    <property type="entry name" value="HTHMARR"/>
</dbReference>
<sequence>MLFGSELPACFRFVEVSAIDACSDTSSHGEPWSRIEAEQMRQSPAPDGTLDLGELPEILGYLLRLSARASDQLVLPVLRENGFTRAEVTALLIVCYNPDRSLQALARAIGIEMPATQRLLNALHTKGHVTRRNAEHDRRLTLYRATESGHLEAERMKRLSNQQDRRLLEGLTTEEQQELFRLLRHISRPSST</sequence>
<evidence type="ECO:0000313" key="2">
    <source>
        <dbReference type="EMBL" id="MBS9721623.1"/>
    </source>
</evidence>
<dbReference type="Gene3D" id="1.10.10.10">
    <property type="entry name" value="Winged helix-like DNA-binding domain superfamily/Winged helix DNA-binding domain"/>
    <property type="match status" value="1"/>
</dbReference>
<dbReference type="InterPro" id="IPR039422">
    <property type="entry name" value="MarR/SlyA-like"/>
</dbReference>
<dbReference type="PANTHER" id="PTHR33164:SF43">
    <property type="entry name" value="HTH-TYPE TRANSCRIPTIONAL REPRESSOR YETL"/>
    <property type="match status" value="1"/>
</dbReference>
<dbReference type="EMBL" id="JAFMNX010000003">
    <property type="protein sequence ID" value="MBS9721623.1"/>
    <property type="molecule type" value="Genomic_DNA"/>
</dbReference>
<feature type="domain" description="HTH marR-type" evidence="1">
    <location>
        <begin position="56"/>
        <end position="188"/>
    </location>
</feature>
<dbReference type="RefSeq" id="WP_213985262.1">
    <property type="nucleotide sequence ID" value="NZ_JAFMNX010000003.1"/>
</dbReference>
<organism evidence="2 3">
    <name type="scientific">Tianweitania aestuarii</name>
    <dbReference type="NCBI Taxonomy" id="2814886"/>
    <lineage>
        <taxon>Bacteria</taxon>
        <taxon>Pseudomonadati</taxon>
        <taxon>Pseudomonadota</taxon>
        <taxon>Alphaproteobacteria</taxon>
        <taxon>Hyphomicrobiales</taxon>
        <taxon>Phyllobacteriaceae</taxon>
        <taxon>Tianweitania</taxon>
    </lineage>
</organism>
<name>A0ABS5RX36_9HYPH</name>
<dbReference type="InterPro" id="IPR036388">
    <property type="entry name" value="WH-like_DNA-bd_sf"/>
</dbReference>
<gene>
    <name evidence="2" type="ORF">JYU29_13120</name>
</gene>
<dbReference type="PANTHER" id="PTHR33164">
    <property type="entry name" value="TRANSCRIPTIONAL REGULATOR, MARR FAMILY"/>
    <property type="match status" value="1"/>
</dbReference>
<dbReference type="InterPro" id="IPR036390">
    <property type="entry name" value="WH_DNA-bd_sf"/>
</dbReference>